<feature type="chain" id="PRO_5039583513" description="Lipoprotein" evidence="2">
    <location>
        <begin position="20"/>
        <end position="244"/>
    </location>
</feature>
<sequence>MKKTLIVLALLVFVLPLSACGVNSGSSSNQHQASKTKPKVKRDEALIKKNQATWAKLTKDAEVVKTDAYSGDSIVPTKLSDLKKAGDIVKGTVYNLEQMDAPKNMAFTKAKIRVDQVLSGDKSLVGKDYYVVLRGGLTTTDSYYADMNRTKEVDHDILVENPEAPLPKIGTQFITVLDKNNLDSGSEYSQILMKSGFTKKNSRPIFDEQFSFWVKDKSGKYILNNPKASTDLEDLTWSINHEFK</sequence>
<evidence type="ECO:0000313" key="3">
    <source>
        <dbReference type="EMBL" id="AYE39155.1"/>
    </source>
</evidence>
<dbReference type="RefSeq" id="WP_120143482.1">
    <property type="nucleotide sequence ID" value="NZ_CP031933.2"/>
</dbReference>
<evidence type="ECO:0000256" key="2">
    <source>
        <dbReference type="SAM" id="SignalP"/>
    </source>
</evidence>
<keyword evidence="2" id="KW-0732">Signal</keyword>
<accession>A0A386PW06</accession>
<evidence type="ECO:0000313" key="4">
    <source>
        <dbReference type="Proteomes" id="UP000267208"/>
    </source>
</evidence>
<feature type="compositionally biased region" description="Polar residues" evidence="1">
    <location>
        <begin position="22"/>
        <end position="33"/>
    </location>
</feature>
<dbReference type="OrthoDB" id="2319185at2"/>
<organism evidence="3 4">
    <name type="scientific">Companilactobacillus zhachilii</name>
    <dbReference type="NCBI Taxonomy" id="2304606"/>
    <lineage>
        <taxon>Bacteria</taxon>
        <taxon>Bacillati</taxon>
        <taxon>Bacillota</taxon>
        <taxon>Bacilli</taxon>
        <taxon>Lactobacillales</taxon>
        <taxon>Lactobacillaceae</taxon>
        <taxon>Companilactobacillus</taxon>
    </lineage>
</organism>
<protein>
    <recommendedName>
        <fullName evidence="5">Lipoprotein</fullName>
    </recommendedName>
</protein>
<evidence type="ECO:0008006" key="5">
    <source>
        <dbReference type="Google" id="ProtNLM"/>
    </source>
</evidence>
<feature type="signal peptide" evidence="2">
    <location>
        <begin position="1"/>
        <end position="19"/>
    </location>
</feature>
<name>A0A386PW06_9LACO</name>
<keyword evidence="4" id="KW-1185">Reference proteome</keyword>
<gene>
    <name evidence="3" type="ORF">D1B17_11155</name>
</gene>
<evidence type="ECO:0000256" key="1">
    <source>
        <dbReference type="SAM" id="MobiDB-lite"/>
    </source>
</evidence>
<dbReference type="KEGG" id="lzh:D1B17_11155"/>
<dbReference type="EMBL" id="CP031933">
    <property type="protein sequence ID" value="AYE39155.1"/>
    <property type="molecule type" value="Genomic_DNA"/>
</dbReference>
<dbReference type="Proteomes" id="UP000267208">
    <property type="component" value="Chromosome"/>
</dbReference>
<reference evidence="4" key="1">
    <citation type="submission" date="2018-08" db="EMBL/GenBank/DDBJ databases">
        <title>Genome of Lactobacillus sp. HBUAS52074.</title>
        <authorList>
            <person name="Guo Z."/>
            <person name="Zhang Z.D."/>
        </authorList>
    </citation>
    <scope>NUCLEOTIDE SEQUENCE [LARGE SCALE GENOMIC DNA]</scope>
    <source>
        <strain evidence="4">HBUAS52074</strain>
    </source>
</reference>
<feature type="region of interest" description="Disordered" evidence="1">
    <location>
        <begin position="22"/>
        <end position="42"/>
    </location>
</feature>
<proteinExistence type="predicted"/>
<dbReference type="AlphaFoldDB" id="A0A386PW06"/>